<protein>
    <submittedName>
        <fullName evidence="6">TetR family transcriptional regulator</fullName>
    </submittedName>
</protein>
<dbReference type="Gene3D" id="1.10.10.60">
    <property type="entry name" value="Homeodomain-like"/>
    <property type="match status" value="1"/>
</dbReference>
<dbReference type="InterPro" id="IPR036271">
    <property type="entry name" value="Tet_transcr_reg_TetR-rel_C_sf"/>
</dbReference>
<organism evidence="6 7">
    <name type="scientific">Pseudoalteromonas piscicida</name>
    <dbReference type="NCBI Taxonomy" id="43662"/>
    <lineage>
        <taxon>Bacteria</taxon>
        <taxon>Pseudomonadati</taxon>
        <taxon>Pseudomonadota</taxon>
        <taxon>Gammaproteobacteria</taxon>
        <taxon>Alteromonadales</taxon>
        <taxon>Pseudoalteromonadaceae</taxon>
        <taxon>Pseudoalteromonas</taxon>
    </lineage>
</organism>
<dbReference type="PRINTS" id="PR00455">
    <property type="entry name" value="HTHTETR"/>
</dbReference>
<keyword evidence="7" id="KW-1185">Reference proteome</keyword>
<accession>A0A2A5JU03</accession>
<sequence>MPYTKEHKNSTRERILESSFRLFAMKGFEGVTIDGLMNNCGLTRGAFYAHFKSKAELYSEALKFRASSTKLANLKPEGISNKQWLSLLLNAYLSLEHVKGDRALSCPLAFLATDINMQDKATKAAYADVYYGMNAAIMNYASSYCDCDEQDIFSVTAMMIGAVAIARTLQSQDSIESLLAACRREAGLKLGGI</sequence>
<feature type="domain" description="HTH tetR-type" evidence="5">
    <location>
        <begin position="9"/>
        <end position="69"/>
    </location>
</feature>
<dbReference type="AlphaFoldDB" id="A0A2A5JU03"/>
<name>A0A2A5JU03_PSEO7</name>
<evidence type="ECO:0000256" key="2">
    <source>
        <dbReference type="ARBA" id="ARBA00023125"/>
    </source>
</evidence>
<dbReference type="PROSITE" id="PS50977">
    <property type="entry name" value="HTH_TETR_2"/>
    <property type="match status" value="1"/>
</dbReference>
<dbReference type="PANTHER" id="PTHR47506:SF7">
    <property type="entry name" value="TRANSCRIPTIONAL REGULATORY PROTEIN"/>
    <property type="match status" value="1"/>
</dbReference>
<dbReference type="RefSeq" id="WP_099640899.1">
    <property type="nucleotide sequence ID" value="NZ_JAQPZX010000001.1"/>
</dbReference>
<evidence type="ECO:0000256" key="4">
    <source>
        <dbReference type="PROSITE-ProRule" id="PRU00335"/>
    </source>
</evidence>
<dbReference type="PROSITE" id="PS01081">
    <property type="entry name" value="HTH_TETR_1"/>
    <property type="match status" value="1"/>
</dbReference>
<reference evidence="7" key="1">
    <citation type="journal article" date="2019" name="Genome Announc.">
        <title>Draft Genome Sequence of Pseudoalteromonas piscicida Strain 36Y ROTHPW, an Hypersaline Seawater Isolate from the South Coast of Sonora, Mexico.</title>
        <authorList>
            <person name="Sanchez-Diaz R."/>
            <person name="Molina-Garza Z.J."/>
            <person name="Cruz-Suarez L.E."/>
            <person name="Selvin J."/>
            <person name="Kiran G.S."/>
            <person name="Ibarra-Gamez J.C."/>
            <person name="Gomez-Gil B."/>
            <person name="Galaviz-Silva L."/>
        </authorList>
    </citation>
    <scope>NUCLEOTIDE SEQUENCE [LARGE SCALE GENOMIC DNA]</scope>
    <source>
        <strain evidence="7">36Y_RITHPW</strain>
    </source>
</reference>
<comment type="caution">
    <text evidence="6">The sequence shown here is derived from an EMBL/GenBank/DDBJ whole genome shotgun (WGS) entry which is preliminary data.</text>
</comment>
<dbReference type="Pfam" id="PF00440">
    <property type="entry name" value="TetR_N"/>
    <property type="match status" value="1"/>
</dbReference>
<dbReference type="PANTHER" id="PTHR47506">
    <property type="entry name" value="TRANSCRIPTIONAL REGULATORY PROTEIN"/>
    <property type="match status" value="1"/>
</dbReference>
<dbReference type="SUPFAM" id="SSF48498">
    <property type="entry name" value="Tetracyclin repressor-like, C-terminal domain"/>
    <property type="match status" value="1"/>
</dbReference>
<evidence type="ECO:0000256" key="3">
    <source>
        <dbReference type="ARBA" id="ARBA00023163"/>
    </source>
</evidence>
<dbReference type="EMBL" id="NKHF01000023">
    <property type="protein sequence ID" value="PCK32829.1"/>
    <property type="molecule type" value="Genomic_DNA"/>
</dbReference>
<keyword evidence="3" id="KW-0804">Transcription</keyword>
<dbReference type="InterPro" id="IPR023772">
    <property type="entry name" value="DNA-bd_HTH_TetR-type_CS"/>
</dbReference>
<evidence type="ECO:0000259" key="5">
    <source>
        <dbReference type="PROSITE" id="PS50977"/>
    </source>
</evidence>
<dbReference type="InterPro" id="IPR009057">
    <property type="entry name" value="Homeodomain-like_sf"/>
</dbReference>
<dbReference type="Proteomes" id="UP000228621">
    <property type="component" value="Unassembled WGS sequence"/>
</dbReference>
<dbReference type="InterPro" id="IPR001647">
    <property type="entry name" value="HTH_TetR"/>
</dbReference>
<dbReference type="Gene3D" id="1.10.357.10">
    <property type="entry name" value="Tetracycline Repressor, domain 2"/>
    <property type="match status" value="1"/>
</dbReference>
<dbReference type="GO" id="GO:0003677">
    <property type="term" value="F:DNA binding"/>
    <property type="evidence" value="ECO:0007669"/>
    <property type="project" value="UniProtKB-UniRule"/>
</dbReference>
<gene>
    <name evidence="6" type="ORF">CEX98_04355</name>
</gene>
<dbReference type="OrthoDB" id="9798857at2"/>
<keyword evidence="1" id="KW-0805">Transcription regulation</keyword>
<dbReference type="SUPFAM" id="SSF46689">
    <property type="entry name" value="Homeodomain-like"/>
    <property type="match status" value="1"/>
</dbReference>
<keyword evidence="2 4" id="KW-0238">DNA-binding</keyword>
<evidence type="ECO:0000313" key="7">
    <source>
        <dbReference type="Proteomes" id="UP000228621"/>
    </source>
</evidence>
<evidence type="ECO:0000313" key="6">
    <source>
        <dbReference type="EMBL" id="PCK32829.1"/>
    </source>
</evidence>
<proteinExistence type="predicted"/>
<evidence type="ECO:0000256" key="1">
    <source>
        <dbReference type="ARBA" id="ARBA00023015"/>
    </source>
</evidence>
<feature type="DNA-binding region" description="H-T-H motif" evidence="4">
    <location>
        <begin position="32"/>
        <end position="51"/>
    </location>
</feature>